<reference evidence="2 3" key="1">
    <citation type="submission" date="2017-03" db="EMBL/GenBank/DDBJ databases">
        <title>Draft genome sequence of Streptomyces scabrisporus NF3, endophyte isolated from Amphipterygium adstringens.</title>
        <authorList>
            <person name="Vazquez M."/>
            <person name="Ceapa C.D."/>
            <person name="Rodriguez Luna D."/>
            <person name="Sanchez Esquivel S."/>
        </authorList>
    </citation>
    <scope>NUCLEOTIDE SEQUENCE [LARGE SCALE GENOMIC DNA]</scope>
    <source>
        <strain evidence="2 3">NF3</strain>
    </source>
</reference>
<dbReference type="OrthoDB" id="4352348at2"/>
<evidence type="ECO:0000313" key="3">
    <source>
        <dbReference type="Proteomes" id="UP000190037"/>
    </source>
</evidence>
<keyword evidence="3" id="KW-1185">Reference proteome</keyword>
<dbReference type="Proteomes" id="UP000190037">
    <property type="component" value="Unassembled WGS sequence"/>
</dbReference>
<feature type="region of interest" description="Disordered" evidence="1">
    <location>
        <begin position="149"/>
        <end position="168"/>
    </location>
</feature>
<protein>
    <submittedName>
        <fullName evidence="2">Uncharacterized protein</fullName>
    </submittedName>
</protein>
<evidence type="ECO:0000256" key="1">
    <source>
        <dbReference type="SAM" id="MobiDB-lite"/>
    </source>
</evidence>
<gene>
    <name evidence="2" type="ORF">B4N89_30475</name>
</gene>
<name>A0A1T3P6P7_9ACTN</name>
<evidence type="ECO:0000313" key="2">
    <source>
        <dbReference type="EMBL" id="OPC84672.1"/>
    </source>
</evidence>
<accession>A0A1T3P6P7</accession>
<comment type="caution">
    <text evidence="2">The sequence shown here is derived from an EMBL/GenBank/DDBJ whole genome shotgun (WGS) entry which is preliminary data.</text>
</comment>
<dbReference type="AlphaFoldDB" id="A0A1T3P6P7"/>
<dbReference type="STRING" id="159449.B4N89_30475"/>
<organism evidence="2 3">
    <name type="scientific">Embleya scabrispora</name>
    <dbReference type="NCBI Taxonomy" id="159449"/>
    <lineage>
        <taxon>Bacteria</taxon>
        <taxon>Bacillati</taxon>
        <taxon>Actinomycetota</taxon>
        <taxon>Actinomycetes</taxon>
        <taxon>Kitasatosporales</taxon>
        <taxon>Streptomycetaceae</taxon>
        <taxon>Embleya</taxon>
    </lineage>
</organism>
<sequence length="253" mass="27034">MASTAMRVIRWFLGAVLSVLLLLLGLAAWGLYSFAQGQRTPHAPDVDKVARAPEVRAARQAAVGDVEAVYTTLEQTWGARAERRAEAVSDVCGSELRTSPFFGSGGGKWSNVRCEREVVRAYVLDGPREGHATGLADALNTGHWYRKGPHAATTPPCPAPAPATAAPSIPADHEPDCTIDATLPPRLSLSARFWDTGRSPYFSSLLRPADVRSTDSTTRPMDAQAVVNAPRPAGSSVVIVSVLSLSFEQHPHS</sequence>
<dbReference type="RefSeq" id="WP_078978969.1">
    <property type="nucleotide sequence ID" value="NZ_MWQN01000001.1"/>
</dbReference>
<dbReference type="EMBL" id="MWQN01000001">
    <property type="protein sequence ID" value="OPC84672.1"/>
    <property type="molecule type" value="Genomic_DNA"/>
</dbReference>
<proteinExistence type="predicted"/>